<dbReference type="GO" id="GO:0005975">
    <property type="term" value="P:carbohydrate metabolic process"/>
    <property type="evidence" value="ECO:0007669"/>
    <property type="project" value="InterPro"/>
</dbReference>
<dbReference type="SUPFAM" id="SSF51445">
    <property type="entry name" value="(Trans)glycosidases"/>
    <property type="match status" value="1"/>
</dbReference>
<organism evidence="4 5">
    <name type="scientific">Arachis hypogaea</name>
    <name type="common">Peanut</name>
    <dbReference type="NCBI Taxonomy" id="3818"/>
    <lineage>
        <taxon>Eukaryota</taxon>
        <taxon>Viridiplantae</taxon>
        <taxon>Streptophyta</taxon>
        <taxon>Embryophyta</taxon>
        <taxon>Tracheophyta</taxon>
        <taxon>Spermatophyta</taxon>
        <taxon>Magnoliopsida</taxon>
        <taxon>eudicotyledons</taxon>
        <taxon>Gunneridae</taxon>
        <taxon>Pentapetalae</taxon>
        <taxon>rosids</taxon>
        <taxon>fabids</taxon>
        <taxon>Fabales</taxon>
        <taxon>Fabaceae</taxon>
        <taxon>Papilionoideae</taxon>
        <taxon>50 kb inversion clade</taxon>
        <taxon>dalbergioids sensu lato</taxon>
        <taxon>Dalbergieae</taxon>
        <taxon>Pterocarpus clade</taxon>
        <taxon>Arachis</taxon>
    </lineage>
</organism>
<name>A0A445D497_ARAHY</name>
<dbReference type="STRING" id="3818.A0A445D497"/>
<keyword evidence="2" id="KW-0378">Hydrolase</keyword>
<accession>A0A445D497</accession>
<sequence length="118" mass="13260">MPEPEVWHQDPGNVMTSLTDQHDKWASYAGPGGWNDPDMLEIGNGGMTEEYRVHFSIWALAKVFSFLYMSQNFMDKISNGYVSREVEDLSSCEEFMGNVFGEKSGNGYLGACIQDSIM</sequence>
<dbReference type="EMBL" id="SDMP01000005">
    <property type="protein sequence ID" value="RYR58052.1"/>
    <property type="molecule type" value="Genomic_DNA"/>
</dbReference>
<comment type="caution">
    <text evidence="4">The sequence shown here is derived from an EMBL/GenBank/DDBJ whole genome shotgun (WGS) entry which is preliminary data.</text>
</comment>
<reference evidence="4 5" key="1">
    <citation type="submission" date="2019-01" db="EMBL/GenBank/DDBJ databases">
        <title>Sequencing of cultivated peanut Arachis hypogaea provides insights into genome evolution and oil improvement.</title>
        <authorList>
            <person name="Chen X."/>
        </authorList>
    </citation>
    <scope>NUCLEOTIDE SEQUENCE [LARGE SCALE GENOMIC DNA]</scope>
    <source>
        <strain evidence="5">cv. Fuhuasheng</strain>
        <tissue evidence="4">Leaves</tissue>
    </source>
</reference>
<protein>
    <recommendedName>
        <fullName evidence="6">Alpha-galactosidase</fullName>
    </recommendedName>
</protein>
<keyword evidence="3" id="KW-0326">Glycosidase</keyword>
<evidence type="ECO:0000256" key="2">
    <source>
        <dbReference type="ARBA" id="ARBA00022801"/>
    </source>
</evidence>
<dbReference type="InterPro" id="IPR013785">
    <property type="entry name" value="Aldolase_TIM"/>
</dbReference>
<keyword evidence="5" id="KW-1185">Reference proteome</keyword>
<gene>
    <name evidence="4" type="ORF">Ahy_A05g023725</name>
</gene>
<evidence type="ECO:0000313" key="5">
    <source>
        <dbReference type="Proteomes" id="UP000289738"/>
    </source>
</evidence>
<dbReference type="Pfam" id="PF16499">
    <property type="entry name" value="Melibiase_2"/>
    <property type="match status" value="1"/>
</dbReference>
<evidence type="ECO:0008006" key="6">
    <source>
        <dbReference type="Google" id="ProtNLM"/>
    </source>
</evidence>
<evidence type="ECO:0000313" key="4">
    <source>
        <dbReference type="EMBL" id="RYR58052.1"/>
    </source>
</evidence>
<evidence type="ECO:0000256" key="1">
    <source>
        <dbReference type="ARBA" id="ARBA00009743"/>
    </source>
</evidence>
<dbReference type="GO" id="GO:0009505">
    <property type="term" value="C:plant-type cell wall"/>
    <property type="evidence" value="ECO:0007669"/>
    <property type="project" value="TreeGrafter"/>
</dbReference>
<dbReference type="Gene3D" id="3.20.20.70">
    <property type="entry name" value="Aldolase class I"/>
    <property type="match status" value="1"/>
</dbReference>
<dbReference type="GO" id="GO:0004553">
    <property type="term" value="F:hydrolase activity, hydrolyzing O-glycosyl compounds"/>
    <property type="evidence" value="ECO:0007669"/>
    <property type="project" value="InterPro"/>
</dbReference>
<dbReference type="PANTHER" id="PTHR11452">
    <property type="entry name" value="ALPHA-GALACTOSIDASE/ALPHA-N-ACETYLGALACTOSAMINIDASE"/>
    <property type="match status" value="1"/>
</dbReference>
<dbReference type="InterPro" id="IPR017853">
    <property type="entry name" value="GH"/>
</dbReference>
<dbReference type="AlphaFoldDB" id="A0A445D497"/>
<dbReference type="PANTHER" id="PTHR11452:SF33">
    <property type="entry name" value="ALPHA-GALACTOSIDASE 2"/>
    <property type="match status" value="1"/>
</dbReference>
<comment type="similarity">
    <text evidence="1">Belongs to the glycosyl hydrolase 27 family.</text>
</comment>
<proteinExistence type="inferred from homology"/>
<dbReference type="Proteomes" id="UP000289738">
    <property type="component" value="Chromosome A05"/>
</dbReference>
<evidence type="ECO:0000256" key="3">
    <source>
        <dbReference type="ARBA" id="ARBA00023295"/>
    </source>
</evidence>
<dbReference type="InterPro" id="IPR002241">
    <property type="entry name" value="Glyco_hydro_27"/>
</dbReference>